<feature type="domain" description="Mur ligase central" evidence="10">
    <location>
        <begin position="120"/>
        <end position="229"/>
    </location>
</feature>
<feature type="domain" description="Mur ligase C-terminal" evidence="9">
    <location>
        <begin position="292"/>
        <end position="402"/>
    </location>
</feature>
<dbReference type="EMBL" id="LN847058">
    <property type="protein sequence ID" value="CRI43036.1"/>
    <property type="molecule type" value="Genomic_DNA"/>
</dbReference>
<name>A0A0F7WTY9_CHLPN</name>
<dbReference type="GO" id="GO:0071555">
    <property type="term" value="P:cell wall organization"/>
    <property type="evidence" value="ECO:0007669"/>
    <property type="project" value="UniProtKB-KW"/>
</dbReference>
<dbReference type="SUPFAM" id="SSF53244">
    <property type="entry name" value="MurD-like peptide ligases, peptide-binding domain"/>
    <property type="match status" value="1"/>
</dbReference>
<dbReference type="NCBIfam" id="TIGR01087">
    <property type="entry name" value="murD"/>
    <property type="match status" value="1"/>
</dbReference>
<dbReference type="GO" id="GO:0051301">
    <property type="term" value="P:cell division"/>
    <property type="evidence" value="ECO:0007669"/>
    <property type="project" value="UniProtKB-KW"/>
</dbReference>
<dbReference type="InterPro" id="IPR004101">
    <property type="entry name" value="Mur_ligase_C"/>
</dbReference>
<dbReference type="InterPro" id="IPR005762">
    <property type="entry name" value="MurD"/>
</dbReference>
<protein>
    <recommendedName>
        <fullName evidence="7 8">UDP-N-acetylmuramoylalanine--D-glutamate ligase</fullName>
        <ecNumber evidence="7 8">6.3.2.9</ecNumber>
    </recommendedName>
    <alternativeName>
        <fullName evidence="7">D-glutamic acid-adding enzyme</fullName>
    </alternativeName>
    <alternativeName>
        <fullName evidence="7">UDP-N-acetylmuramoyl-L-alanyl-D-glutamate synthetase</fullName>
    </alternativeName>
</protein>
<reference evidence="11" key="1">
    <citation type="submission" date="2015-05" db="EMBL/GenBank/DDBJ databases">
        <authorList>
            <person name="Rattei Thomas"/>
        </authorList>
    </citation>
    <scope>NUCLEOTIDE SEQUENCE</scope>
    <source>
        <strain evidence="11">DC9</strain>
    </source>
</reference>
<evidence type="ECO:0000256" key="5">
    <source>
        <dbReference type="ARBA" id="ARBA00022741"/>
    </source>
</evidence>
<evidence type="ECO:0000259" key="9">
    <source>
        <dbReference type="Pfam" id="PF02875"/>
    </source>
</evidence>
<evidence type="ECO:0000256" key="3">
    <source>
        <dbReference type="ARBA" id="ARBA00022490"/>
    </source>
</evidence>
<dbReference type="GO" id="GO:0005737">
    <property type="term" value="C:cytoplasm"/>
    <property type="evidence" value="ECO:0007669"/>
    <property type="project" value="UniProtKB-SubCell"/>
</dbReference>
<keyword evidence="4 7" id="KW-0436">Ligase</keyword>
<evidence type="ECO:0000313" key="11">
    <source>
        <dbReference type="EMBL" id="CRI43036.1"/>
    </source>
</evidence>
<evidence type="ECO:0000259" key="10">
    <source>
        <dbReference type="Pfam" id="PF08245"/>
    </source>
</evidence>
<comment type="subcellular location">
    <subcellularLocation>
        <location evidence="1 7 8">Cytoplasm</location>
    </subcellularLocation>
</comment>
<keyword evidence="7 8" id="KW-0961">Cell wall biogenesis/degradation</keyword>
<accession>A0A0F7WTY9</accession>
<keyword evidence="7 8" id="KW-0133">Cell shape</keyword>
<dbReference type="Pfam" id="PF02875">
    <property type="entry name" value="Mur_ligase_C"/>
    <property type="match status" value="1"/>
</dbReference>
<evidence type="ECO:0000256" key="8">
    <source>
        <dbReference type="RuleBase" id="RU003664"/>
    </source>
</evidence>
<comment type="function">
    <text evidence="7 8">Cell wall formation. Catalyzes the addition of glutamate to the nucleotide precursor UDP-N-acetylmuramoyl-L-alanine (UMA).</text>
</comment>
<evidence type="ECO:0000256" key="6">
    <source>
        <dbReference type="ARBA" id="ARBA00022840"/>
    </source>
</evidence>
<keyword evidence="7 8" id="KW-0131">Cell cycle</keyword>
<dbReference type="AlphaFoldDB" id="A0A0F7WTY9"/>
<proteinExistence type="inferred from homology"/>
<comment type="similarity">
    <text evidence="7">Belongs to the MurCDEF family.</text>
</comment>
<evidence type="ECO:0000256" key="1">
    <source>
        <dbReference type="ARBA" id="ARBA00004496"/>
    </source>
</evidence>
<dbReference type="SUPFAM" id="SSF51984">
    <property type="entry name" value="MurCD N-terminal domain"/>
    <property type="match status" value="1"/>
</dbReference>
<dbReference type="InterPro" id="IPR036565">
    <property type="entry name" value="Mur-like_cat_sf"/>
</dbReference>
<comment type="catalytic activity">
    <reaction evidence="7 8">
        <text>UDP-N-acetyl-alpha-D-muramoyl-L-alanine + D-glutamate + ATP = UDP-N-acetyl-alpha-D-muramoyl-L-alanyl-D-glutamate + ADP + phosphate + H(+)</text>
        <dbReference type="Rhea" id="RHEA:16429"/>
        <dbReference type="ChEBI" id="CHEBI:15378"/>
        <dbReference type="ChEBI" id="CHEBI:29986"/>
        <dbReference type="ChEBI" id="CHEBI:30616"/>
        <dbReference type="ChEBI" id="CHEBI:43474"/>
        <dbReference type="ChEBI" id="CHEBI:83898"/>
        <dbReference type="ChEBI" id="CHEBI:83900"/>
        <dbReference type="ChEBI" id="CHEBI:456216"/>
        <dbReference type="EC" id="6.3.2.9"/>
    </reaction>
</comment>
<evidence type="ECO:0000256" key="2">
    <source>
        <dbReference type="ARBA" id="ARBA00004752"/>
    </source>
</evidence>
<keyword evidence="7 8" id="KW-0132">Cell division</keyword>
<dbReference type="Pfam" id="PF21799">
    <property type="entry name" value="MurD-like_N"/>
    <property type="match status" value="1"/>
</dbReference>
<dbReference type="Gene3D" id="3.40.50.720">
    <property type="entry name" value="NAD(P)-binding Rossmann-like Domain"/>
    <property type="match status" value="1"/>
</dbReference>
<sequence length="431" mass="47982">MRRSRYSGCLMEIDMCRRILILGTGITGKSVARFLYQQGHYLIGADNSLESLISVDHLHDRLLMGASEFPENIDLVIRSPGIKPYHPWVEQAVSLKIPVVTDIQVALKTPEFQRYPSFGITGSNGKTTTTLFLTHLLNTLGIPAIAMGNIGLPILDHMGQPGVRVVEISSFQLATQEEHIPALSGSVFLNFSRNHLDYHRNLDAYFDAKLRIQKCLRQDKTFWVWEECSLGNSYQIYSEEIEEILDKGDALKPIYLHDRDNYCAAYALANEVGWVSPEGFLKAIRTFEKPAHRLEYLGEKDGVHYINDSKATTVTAVEKALMAVGKDVIVILGGKDKGGDFPALASVLSQTTKHVIAMGECRQTIADALSEKIPLTLSKDLQEAVSIAQTIAQEGDTVLLSPGCASFDQFQSFEERGAYFKLLIREMQAVR</sequence>
<evidence type="ECO:0000256" key="4">
    <source>
        <dbReference type="ARBA" id="ARBA00022598"/>
    </source>
</evidence>
<dbReference type="Pfam" id="PF08245">
    <property type="entry name" value="Mur_ligase_M"/>
    <property type="match status" value="1"/>
</dbReference>
<dbReference type="UniPathway" id="UPA00219"/>
<dbReference type="Gene3D" id="3.40.1190.10">
    <property type="entry name" value="Mur-like, catalytic domain"/>
    <property type="match status" value="1"/>
</dbReference>
<keyword evidence="5 7" id="KW-0547">Nucleotide-binding</keyword>
<feature type="binding site" evidence="7">
    <location>
        <begin position="122"/>
        <end position="128"/>
    </location>
    <ligand>
        <name>ATP</name>
        <dbReference type="ChEBI" id="CHEBI:30616"/>
    </ligand>
</feature>
<dbReference type="PANTHER" id="PTHR43692:SF1">
    <property type="entry name" value="UDP-N-ACETYLMURAMOYLALANINE--D-GLUTAMATE LIGASE"/>
    <property type="match status" value="1"/>
</dbReference>
<dbReference type="SUPFAM" id="SSF53623">
    <property type="entry name" value="MurD-like peptide ligases, catalytic domain"/>
    <property type="match status" value="1"/>
</dbReference>
<dbReference type="GO" id="GO:0008360">
    <property type="term" value="P:regulation of cell shape"/>
    <property type="evidence" value="ECO:0007669"/>
    <property type="project" value="UniProtKB-KW"/>
</dbReference>
<dbReference type="GO" id="GO:0005524">
    <property type="term" value="F:ATP binding"/>
    <property type="evidence" value="ECO:0007669"/>
    <property type="project" value="UniProtKB-UniRule"/>
</dbReference>
<comment type="pathway">
    <text evidence="2 7 8">Cell wall biogenesis; peptidoglycan biosynthesis.</text>
</comment>
<dbReference type="InterPro" id="IPR036615">
    <property type="entry name" value="Mur_ligase_C_dom_sf"/>
</dbReference>
<dbReference type="PANTHER" id="PTHR43692">
    <property type="entry name" value="UDP-N-ACETYLMURAMOYLALANINE--D-GLUTAMATE LIGASE"/>
    <property type="match status" value="1"/>
</dbReference>
<dbReference type="GO" id="GO:0008764">
    <property type="term" value="F:UDP-N-acetylmuramoylalanine-D-glutamate ligase activity"/>
    <property type="evidence" value="ECO:0007669"/>
    <property type="project" value="UniProtKB-UniRule"/>
</dbReference>
<keyword evidence="3 7" id="KW-0963">Cytoplasm</keyword>
<keyword evidence="7 8" id="KW-0573">Peptidoglycan synthesis</keyword>
<dbReference type="GO" id="GO:0009252">
    <property type="term" value="P:peptidoglycan biosynthetic process"/>
    <property type="evidence" value="ECO:0007669"/>
    <property type="project" value="UniProtKB-UniRule"/>
</dbReference>
<organism evidence="11">
    <name type="scientific">Chlamydia pneumoniae</name>
    <name type="common">Chlamydophila pneumoniae</name>
    <dbReference type="NCBI Taxonomy" id="83558"/>
    <lineage>
        <taxon>Bacteria</taxon>
        <taxon>Pseudomonadati</taxon>
        <taxon>Chlamydiota</taxon>
        <taxon>Chlamydiia</taxon>
        <taxon>Chlamydiales</taxon>
        <taxon>Chlamydiaceae</taxon>
        <taxon>Chlamydia/Chlamydophila group</taxon>
        <taxon>Chlamydia</taxon>
    </lineage>
</organism>
<evidence type="ECO:0000256" key="7">
    <source>
        <dbReference type="HAMAP-Rule" id="MF_00639"/>
    </source>
</evidence>
<dbReference type="InterPro" id="IPR013221">
    <property type="entry name" value="Mur_ligase_cen"/>
</dbReference>
<dbReference type="EC" id="6.3.2.9" evidence="7 8"/>
<keyword evidence="6 7" id="KW-0067">ATP-binding</keyword>
<dbReference type="HAMAP" id="MF_00639">
    <property type="entry name" value="MurD"/>
    <property type="match status" value="1"/>
</dbReference>
<dbReference type="Gene3D" id="3.90.190.20">
    <property type="entry name" value="Mur ligase, C-terminal domain"/>
    <property type="match status" value="1"/>
</dbReference>
<gene>
    <name evidence="7" type="primary">murD</name>
    <name evidence="11" type="ORF">BN1224_DC9_CC_00370</name>
</gene>